<evidence type="ECO:0000256" key="5">
    <source>
        <dbReference type="ARBA" id="ARBA00022840"/>
    </source>
</evidence>
<keyword evidence="1 9" id="KW-0808">Transferase</keyword>
<feature type="binding site" evidence="9">
    <location>
        <position position="284"/>
    </location>
    <ligand>
        <name>K(+)</name>
        <dbReference type="ChEBI" id="CHEBI:29103"/>
    </ligand>
</feature>
<proteinExistence type="inferred from homology"/>
<name>A0A285UL65_9HYPH</name>
<dbReference type="HAMAP" id="MF_01987">
    <property type="entry name" value="Ribokinase"/>
    <property type="match status" value="1"/>
</dbReference>
<dbReference type="GO" id="GO:0004747">
    <property type="term" value="F:ribokinase activity"/>
    <property type="evidence" value="ECO:0007669"/>
    <property type="project" value="UniProtKB-UniRule"/>
</dbReference>
<evidence type="ECO:0000256" key="1">
    <source>
        <dbReference type="ARBA" id="ARBA00022679"/>
    </source>
</evidence>
<comment type="similarity">
    <text evidence="9">Belongs to the carbohydrate kinase PfkB family. Ribokinase subfamily.</text>
</comment>
<feature type="binding site" evidence="9">
    <location>
        <position position="245"/>
    </location>
    <ligand>
        <name>K(+)</name>
        <dbReference type="ChEBI" id="CHEBI:29103"/>
    </ligand>
</feature>
<comment type="function">
    <text evidence="9">Catalyzes the phosphorylation of ribose at O-5 in a reaction requiring ATP and magnesium. The resulting D-ribose-5-phosphate can then be used either for sythesis of nucleotides, histidine, and tryptophan, or as a component of the pentose phosphate pathway.</text>
</comment>
<dbReference type="InterPro" id="IPR011611">
    <property type="entry name" value="PfkB_dom"/>
</dbReference>
<dbReference type="GO" id="GO:0046872">
    <property type="term" value="F:metal ion binding"/>
    <property type="evidence" value="ECO:0007669"/>
    <property type="project" value="UniProtKB-KW"/>
</dbReference>
<feature type="binding site" evidence="9">
    <location>
        <begin position="217"/>
        <end position="222"/>
    </location>
    <ligand>
        <name>ATP</name>
        <dbReference type="ChEBI" id="CHEBI:30616"/>
    </ligand>
</feature>
<keyword evidence="6 9" id="KW-0460">Magnesium</keyword>
<evidence type="ECO:0000313" key="12">
    <source>
        <dbReference type="Proteomes" id="UP000219167"/>
    </source>
</evidence>
<feature type="binding site" evidence="9">
    <location>
        <position position="288"/>
    </location>
    <ligand>
        <name>K(+)</name>
        <dbReference type="ChEBI" id="CHEBI:29103"/>
    </ligand>
</feature>
<feature type="binding site" evidence="9">
    <location>
        <position position="279"/>
    </location>
    <ligand>
        <name>K(+)</name>
        <dbReference type="ChEBI" id="CHEBI:29103"/>
    </ligand>
</feature>
<feature type="active site" description="Proton acceptor" evidence="9">
    <location>
        <position position="249"/>
    </location>
</feature>
<comment type="caution">
    <text evidence="9">Lacks conserved residue(s) required for the propagation of feature annotation.</text>
</comment>
<dbReference type="Proteomes" id="UP000219167">
    <property type="component" value="Unassembled WGS sequence"/>
</dbReference>
<keyword evidence="7 9" id="KW-0630">Potassium</keyword>
<evidence type="ECO:0000256" key="8">
    <source>
        <dbReference type="ARBA" id="ARBA00023277"/>
    </source>
</evidence>
<dbReference type="PRINTS" id="PR00990">
    <property type="entry name" value="RIBOKINASE"/>
</dbReference>
<evidence type="ECO:0000256" key="3">
    <source>
        <dbReference type="ARBA" id="ARBA00022741"/>
    </source>
</evidence>
<dbReference type="RefSeq" id="WP_097140406.1">
    <property type="nucleotide sequence ID" value="NZ_OBQD01000008.1"/>
</dbReference>
<accession>A0A285UL65</accession>
<dbReference type="UniPathway" id="UPA00916">
    <property type="reaction ID" value="UER00889"/>
</dbReference>
<keyword evidence="12" id="KW-1185">Reference proteome</keyword>
<feature type="binding site" evidence="9">
    <location>
        <position position="243"/>
    </location>
    <ligand>
        <name>K(+)</name>
        <dbReference type="ChEBI" id="CHEBI:29103"/>
    </ligand>
</feature>
<feature type="domain" description="Carbohydrate kinase PfkB" evidence="10">
    <location>
        <begin position="2"/>
        <end position="291"/>
    </location>
</feature>
<keyword evidence="5 9" id="KW-0067">ATP-binding</keyword>
<dbReference type="Gene3D" id="3.40.1190.20">
    <property type="match status" value="1"/>
</dbReference>
<comment type="activity regulation">
    <text evidence="9">Activated by a monovalent cation that binds near, but not in, the active site. The most likely occupant of the site in vivo is potassium. Ion binding induces a conformational change that may alter substrate affinity.</text>
</comment>
<dbReference type="EMBL" id="OBQD01000008">
    <property type="protein sequence ID" value="SOC41356.1"/>
    <property type="molecule type" value="Genomic_DNA"/>
</dbReference>
<evidence type="ECO:0000313" key="11">
    <source>
        <dbReference type="EMBL" id="SOC41356.1"/>
    </source>
</evidence>
<dbReference type="PANTHER" id="PTHR10584">
    <property type="entry name" value="SUGAR KINASE"/>
    <property type="match status" value="1"/>
</dbReference>
<evidence type="ECO:0000256" key="7">
    <source>
        <dbReference type="ARBA" id="ARBA00022958"/>
    </source>
</evidence>
<dbReference type="InterPro" id="IPR002139">
    <property type="entry name" value="Ribo/fructo_kinase"/>
</dbReference>
<keyword evidence="2 9" id="KW-0479">Metal-binding</keyword>
<dbReference type="GO" id="GO:0005829">
    <property type="term" value="C:cytosol"/>
    <property type="evidence" value="ECO:0007669"/>
    <property type="project" value="TreeGrafter"/>
</dbReference>
<protein>
    <recommendedName>
        <fullName evidence="9">Ribokinase</fullName>
        <shortName evidence="9">RK</shortName>
        <ecNumber evidence="9">2.7.1.15</ecNumber>
    </recommendedName>
</protein>
<keyword evidence="3 9" id="KW-0547">Nucleotide-binding</keyword>
<feature type="binding site" evidence="9">
    <location>
        <begin position="248"/>
        <end position="249"/>
    </location>
    <ligand>
        <name>ATP</name>
        <dbReference type="ChEBI" id="CHEBI:30616"/>
    </ligand>
</feature>
<dbReference type="CDD" id="cd01174">
    <property type="entry name" value="ribokinase"/>
    <property type="match status" value="1"/>
</dbReference>
<dbReference type="InterPro" id="IPR011877">
    <property type="entry name" value="Ribokinase"/>
</dbReference>
<evidence type="ECO:0000256" key="2">
    <source>
        <dbReference type="ARBA" id="ARBA00022723"/>
    </source>
</evidence>
<dbReference type="OrthoDB" id="9775849at2"/>
<evidence type="ECO:0000256" key="4">
    <source>
        <dbReference type="ARBA" id="ARBA00022777"/>
    </source>
</evidence>
<comment type="catalytic activity">
    <reaction evidence="9">
        <text>D-ribose + ATP = D-ribose 5-phosphate + ADP + H(+)</text>
        <dbReference type="Rhea" id="RHEA:13697"/>
        <dbReference type="ChEBI" id="CHEBI:15378"/>
        <dbReference type="ChEBI" id="CHEBI:30616"/>
        <dbReference type="ChEBI" id="CHEBI:47013"/>
        <dbReference type="ChEBI" id="CHEBI:78346"/>
        <dbReference type="ChEBI" id="CHEBI:456216"/>
        <dbReference type="EC" id="2.7.1.15"/>
    </reaction>
</comment>
<comment type="subcellular location">
    <subcellularLocation>
        <location evidence="9">Cytoplasm</location>
    </subcellularLocation>
</comment>
<gene>
    <name evidence="9" type="primary">rbsK</name>
    <name evidence="11" type="ORF">SAMN05892877_108235</name>
</gene>
<evidence type="ECO:0000256" key="9">
    <source>
        <dbReference type="HAMAP-Rule" id="MF_01987"/>
    </source>
</evidence>
<sequence length="302" mass="30657">MITVFGSINMDLIATTERLPKPGETVRGHTFTTAAGGKGANQALAARRAGATVRMAGAVGGDAFAAESLVLLTQAAVNLDLVKVADEPTGTAHILVSDDGENVIVVVAGANGDVTAADAKAAVSQMSAGDVLMLQLEVPPEAVEAALDAAKARRVTSVINLAPLTSDAQMLGAKADIVVTNETEFELFAGKQNLSDAAREAEMRAIHERTGQTLIVTLGADGVIAIRKGNVFRTPGLKIEPVDTVGAGDSFCGYLAASLDAGLPFADCLRRAAVAGSLACLKRGAQPSIPDAAAVDALVSAS</sequence>
<evidence type="ECO:0000259" key="10">
    <source>
        <dbReference type="Pfam" id="PF00294"/>
    </source>
</evidence>
<feature type="binding site" evidence="9">
    <location>
        <begin position="37"/>
        <end position="41"/>
    </location>
    <ligand>
        <name>substrate</name>
    </ligand>
</feature>
<reference evidence="11 12" key="1">
    <citation type="submission" date="2017-08" db="EMBL/GenBank/DDBJ databases">
        <authorList>
            <person name="de Groot N.N."/>
        </authorList>
    </citation>
    <scope>NUCLEOTIDE SEQUENCE [LARGE SCALE GENOMIC DNA]</scope>
    <source>
        <strain evidence="11 12">JC85</strain>
    </source>
</reference>
<keyword evidence="4 9" id="KW-0418">Kinase</keyword>
<feature type="binding site" evidence="9">
    <location>
        <position position="181"/>
    </location>
    <ligand>
        <name>ATP</name>
        <dbReference type="ChEBI" id="CHEBI:30616"/>
    </ligand>
</feature>
<comment type="cofactor">
    <cofactor evidence="9">
        <name>Mg(2+)</name>
        <dbReference type="ChEBI" id="CHEBI:18420"/>
    </cofactor>
    <text evidence="9">Requires a divalent cation, most likely magnesium in vivo, as an electrophilic catalyst to aid phosphoryl group transfer. It is the chelate of the metal and the nucleotide that is the actual substrate.</text>
</comment>
<dbReference type="SUPFAM" id="SSF53613">
    <property type="entry name" value="Ribokinase-like"/>
    <property type="match status" value="1"/>
</dbReference>
<feature type="binding site" evidence="9">
    <location>
        <position position="137"/>
    </location>
    <ligand>
        <name>substrate</name>
    </ligand>
</feature>
<dbReference type="PANTHER" id="PTHR10584:SF166">
    <property type="entry name" value="RIBOKINASE"/>
    <property type="match status" value="1"/>
</dbReference>
<feature type="binding site" evidence="9">
    <location>
        <begin position="9"/>
        <end position="11"/>
    </location>
    <ligand>
        <name>substrate</name>
    </ligand>
</feature>
<organism evidence="11 12">
    <name type="scientific">Rhizobium subbaraonis</name>
    <dbReference type="NCBI Taxonomy" id="908946"/>
    <lineage>
        <taxon>Bacteria</taxon>
        <taxon>Pseudomonadati</taxon>
        <taxon>Pseudomonadota</taxon>
        <taxon>Alphaproteobacteria</taxon>
        <taxon>Hyphomicrobiales</taxon>
        <taxon>Rhizobiaceae</taxon>
        <taxon>Rhizobium/Agrobacterium group</taxon>
        <taxon>Rhizobium</taxon>
    </lineage>
</organism>
<keyword evidence="8 9" id="KW-0119">Carbohydrate metabolism</keyword>
<dbReference type="Pfam" id="PF00294">
    <property type="entry name" value="PfkB"/>
    <property type="match status" value="1"/>
</dbReference>
<comment type="subunit">
    <text evidence="9">Homodimer.</text>
</comment>
<keyword evidence="9" id="KW-0963">Cytoplasm</keyword>
<feature type="binding site" evidence="9">
    <location>
        <position position="282"/>
    </location>
    <ligand>
        <name>K(+)</name>
        <dbReference type="ChEBI" id="CHEBI:29103"/>
    </ligand>
</feature>
<dbReference type="EC" id="2.7.1.15" evidence="9"/>
<comment type="pathway">
    <text evidence="9">Carbohydrate metabolism; D-ribose degradation; D-ribose 5-phosphate from beta-D-ribopyranose: step 2/2.</text>
</comment>
<dbReference type="InterPro" id="IPR029056">
    <property type="entry name" value="Ribokinase-like"/>
</dbReference>
<dbReference type="AlphaFoldDB" id="A0A285UL65"/>
<dbReference type="GO" id="GO:0019303">
    <property type="term" value="P:D-ribose catabolic process"/>
    <property type="evidence" value="ECO:0007669"/>
    <property type="project" value="UniProtKB-UniRule"/>
</dbReference>
<dbReference type="GO" id="GO:0005524">
    <property type="term" value="F:ATP binding"/>
    <property type="evidence" value="ECO:0007669"/>
    <property type="project" value="UniProtKB-UniRule"/>
</dbReference>
<feature type="binding site" evidence="9">
    <location>
        <position position="249"/>
    </location>
    <ligand>
        <name>substrate</name>
    </ligand>
</feature>
<evidence type="ECO:0000256" key="6">
    <source>
        <dbReference type="ARBA" id="ARBA00022842"/>
    </source>
</evidence>